<protein>
    <submittedName>
        <fullName evidence="1">SusD/RagB family nutrient-binding outer membrane lipoprotein</fullName>
    </submittedName>
</protein>
<organism evidence="1 2">
    <name type="scientific">Paraflavitalea soli</name>
    <dbReference type="NCBI Taxonomy" id="2315862"/>
    <lineage>
        <taxon>Bacteria</taxon>
        <taxon>Pseudomonadati</taxon>
        <taxon>Bacteroidota</taxon>
        <taxon>Chitinophagia</taxon>
        <taxon>Chitinophagales</taxon>
        <taxon>Chitinophagaceae</taxon>
        <taxon>Paraflavitalea</taxon>
    </lineage>
</organism>
<dbReference type="Pfam" id="PF12741">
    <property type="entry name" value="SusD-like"/>
    <property type="match status" value="1"/>
</dbReference>
<keyword evidence="1" id="KW-0449">Lipoprotein</keyword>
<keyword evidence="2" id="KW-1185">Reference proteome</keyword>
<dbReference type="InterPro" id="IPR011990">
    <property type="entry name" value="TPR-like_helical_dom_sf"/>
</dbReference>
<dbReference type="EMBL" id="CP032157">
    <property type="protein sequence ID" value="AXY72963.1"/>
    <property type="molecule type" value="Genomic_DNA"/>
</dbReference>
<dbReference type="Gene3D" id="1.25.40.390">
    <property type="match status" value="1"/>
</dbReference>
<name>A0A3B7MI24_9BACT</name>
<gene>
    <name evidence="1" type="ORF">D3H65_02825</name>
</gene>
<accession>A0A3B7MI24</accession>
<dbReference type="Proteomes" id="UP000263900">
    <property type="component" value="Chromosome"/>
</dbReference>
<dbReference type="SUPFAM" id="SSF48452">
    <property type="entry name" value="TPR-like"/>
    <property type="match status" value="1"/>
</dbReference>
<evidence type="ECO:0000313" key="1">
    <source>
        <dbReference type="EMBL" id="AXY72963.1"/>
    </source>
</evidence>
<reference evidence="1 2" key="1">
    <citation type="submission" date="2018-09" db="EMBL/GenBank/DDBJ databases">
        <title>Genome sequencing of strain 6GH32-13.</title>
        <authorList>
            <person name="Weon H.-Y."/>
            <person name="Heo J."/>
            <person name="Kwon S.-W."/>
        </authorList>
    </citation>
    <scope>NUCLEOTIDE SEQUENCE [LARGE SCALE GENOMIC DNA]</scope>
    <source>
        <strain evidence="1 2">5GH32-13</strain>
    </source>
</reference>
<sequence>MYNMKRNYIFFNLFLCAALIPCFIGGGCTKRFEDINTDPYGLSESDLKGDFALYGAPFSQMQLGVHLFAPEWQYQLMQNLNADIFSGYMMTPTPFANNVNNSSYAMMDGWNNNTWVLAYDNVMSPAQAVIDRAKKEKYANFEAWAMILKVLSLHRVSDVFGPVVYTNFGKINADGSVTYDSQQEAYTAFFKDLDDAQAKLKPYALSADSAKIFKNFDLSYAGDYKKWMKLLNSLRLRLAVRIAKADAAKGKTEAEKAMSNEFGLIENNEDDFIINSKTLNNPISVISNSWGDIKMGAPIESYLTGYNDPRLAKYFSPATDPAVAGQYKGIRNGIDLPNDQLYRKLSNVANLNTRMPMLTAAEVWFLKAEAKLRGWAVPELASVQEAYEKGIQRSLAQWGVEGQFDAYKNSTAKPAPYVDPFNAANSVLAGSPILSTVSPKWNDAGSADQKLEQIITQKWLALFPESQEAWTEQRRTGYPKLFPVVINNSGGVIPAGQFIRRINFAISEKETNQAGYQGAVQKLGGADNIATRLWWDKP</sequence>
<dbReference type="OrthoDB" id="843771at2"/>
<dbReference type="KEGG" id="pseg:D3H65_02825"/>
<proteinExistence type="predicted"/>
<dbReference type="InterPro" id="IPR024302">
    <property type="entry name" value="SusD-like"/>
</dbReference>
<dbReference type="PROSITE" id="PS51257">
    <property type="entry name" value="PROKAR_LIPOPROTEIN"/>
    <property type="match status" value="1"/>
</dbReference>
<dbReference type="AlphaFoldDB" id="A0A3B7MI24"/>
<evidence type="ECO:0000313" key="2">
    <source>
        <dbReference type="Proteomes" id="UP000263900"/>
    </source>
</evidence>